<evidence type="ECO:0000256" key="5">
    <source>
        <dbReference type="ARBA" id="ARBA00022840"/>
    </source>
</evidence>
<dbReference type="GO" id="GO:0004066">
    <property type="term" value="F:asparagine synthase (glutamine-hydrolyzing) activity"/>
    <property type="evidence" value="ECO:0007669"/>
    <property type="project" value="UniProtKB-EC"/>
</dbReference>
<keyword evidence="6 9" id="KW-0061">Asparagine biosynthesis</keyword>
<dbReference type="GO" id="GO:0005524">
    <property type="term" value="F:ATP binding"/>
    <property type="evidence" value="ECO:0007669"/>
    <property type="project" value="UniProtKB-KW"/>
</dbReference>
<dbReference type="Gene3D" id="3.60.20.10">
    <property type="entry name" value="Glutamine Phosphoribosylpyrophosphate, subunit 1, domain 1"/>
    <property type="match status" value="1"/>
</dbReference>
<dbReference type="Pfam" id="PF13522">
    <property type="entry name" value="GATase_6"/>
    <property type="match status" value="1"/>
</dbReference>
<feature type="site" description="Important for beta-aspartyl-AMP intermediate formation" evidence="11">
    <location>
        <position position="395"/>
    </location>
</feature>
<dbReference type="InterPro" id="IPR033738">
    <property type="entry name" value="AsnB_N"/>
</dbReference>
<dbReference type="InterPro" id="IPR017932">
    <property type="entry name" value="GATase_2_dom"/>
</dbReference>
<dbReference type="PANTHER" id="PTHR43284:SF1">
    <property type="entry name" value="ASPARAGINE SYNTHETASE"/>
    <property type="match status" value="1"/>
</dbReference>
<feature type="active site" description="For GATase activity" evidence="9">
    <location>
        <position position="2"/>
    </location>
</feature>
<protein>
    <recommendedName>
        <fullName evidence="3">asparagine synthase (glutamine-hydrolyzing)</fullName>
        <ecNumber evidence="3">6.3.5.4</ecNumber>
    </recommendedName>
</protein>
<dbReference type="CDD" id="cd01991">
    <property type="entry name" value="Asn_synthase_B_C"/>
    <property type="match status" value="1"/>
</dbReference>
<keyword evidence="5 10" id="KW-0067">ATP-binding</keyword>
<proteinExistence type="inferred from homology"/>
<dbReference type="EMBL" id="GU937384">
    <property type="protein sequence ID" value="ADG86333.1"/>
    <property type="molecule type" value="Genomic_DNA"/>
</dbReference>
<feature type="domain" description="Glutamine amidotransferase type-2" evidence="12">
    <location>
        <begin position="2"/>
        <end position="226"/>
    </location>
</feature>
<dbReference type="EC" id="6.3.5.4" evidence="3"/>
<dbReference type="PROSITE" id="PS51278">
    <property type="entry name" value="GATASE_TYPE_2"/>
    <property type="match status" value="1"/>
</dbReference>
<dbReference type="InterPro" id="IPR001962">
    <property type="entry name" value="Asn_synthase"/>
</dbReference>
<sequence length="634" mass="70069">MCGIAGWAGREGGRLGEDPAVAGSIARTMACRGPDDQGVWTDGRTTLIHTRLAVIDVEGGGQPMTAAPHTRPAGDPAAGDQPLAVLTYNGEIYNFRELREQLAGLGHRFRSRSDTEVVLHAYLEWGERCVERLEGMFAFAVWDTRRRTLFLARDRFGIKPLHYAPTPDGLVFGSEPKTLLAHPAVRPTVDLEGLRVLFSMARAPGESVYRDIRDLPPGHTLSYGPGGLSLRRYWRLEARPHEEGLADTVRNVRELLETQVARELVADVPLSVLLSGGLDSSAVAALAARAPAPEGSGAGHAVRTTTVTYSGYSDNFQPDLVRSAPDAPYARAVADHIGADHLEIELTTADLIDPAARRAVLRAQDVPAPFGDMDTSTYQAFAGASRHSKVALTGESADEIFGGYSWVHIPDLAYEEQFPWVAFEQWHPGTREGLGQGLLSPAFKARLDMPAYYADRYSQAMAEIPRLPREDAGERRAREICHLHLTHWLPRLLERNDRLSMISGLEIRVPFCDRRLVEYAYNIPWWMKTFDGREKSLLRAAVADLLPEQVLERPKAPFPVSQDATYTKALHQEFAEVLADPTSPVLPLLDGEKARHVISPQGEVAAQDWLHRMNIEMALQVNTWLLELGDCAEL</sequence>
<comment type="catalytic activity">
    <reaction evidence="8">
        <text>L-aspartate + L-glutamine + ATP + H2O = L-asparagine + L-glutamate + AMP + diphosphate + H(+)</text>
        <dbReference type="Rhea" id="RHEA:12228"/>
        <dbReference type="ChEBI" id="CHEBI:15377"/>
        <dbReference type="ChEBI" id="CHEBI:15378"/>
        <dbReference type="ChEBI" id="CHEBI:29985"/>
        <dbReference type="ChEBI" id="CHEBI:29991"/>
        <dbReference type="ChEBI" id="CHEBI:30616"/>
        <dbReference type="ChEBI" id="CHEBI:33019"/>
        <dbReference type="ChEBI" id="CHEBI:58048"/>
        <dbReference type="ChEBI" id="CHEBI:58359"/>
        <dbReference type="ChEBI" id="CHEBI:456215"/>
        <dbReference type="EC" id="6.3.5.4"/>
    </reaction>
</comment>
<keyword evidence="7 9" id="KW-0315">Glutamine amidotransferase</keyword>
<evidence type="ECO:0000256" key="9">
    <source>
        <dbReference type="PIRSR" id="PIRSR001589-1"/>
    </source>
</evidence>
<evidence type="ECO:0000313" key="13">
    <source>
        <dbReference type="EMBL" id="ADG86333.1"/>
    </source>
</evidence>
<dbReference type="GO" id="GO:0006529">
    <property type="term" value="P:asparagine biosynthetic process"/>
    <property type="evidence" value="ECO:0007669"/>
    <property type="project" value="UniProtKB-KW"/>
</dbReference>
<name>E2EKL7_9ACTN</name>
<feature type="binding site" evidence="10">
    <location>
        <position position="273"/>
    </location>
    <ligand>
        <name>ATP</name>
        <dbReference type="ChEBI" id="CHEBI:30616"/>
    </ligand>
</feature>
<evidence type="ECO:0000256" key="10">
    <source>
        <dbReference type="PIRSR" id="PIRSR001589-2"/>
    </source>
</evidence>
<dbReference type="PANTHER" id="PTHR43284">
    <property type="entry name" value="ASPARAGINE SYNTHETASE (GLUTAMINE-HYDROLYZING)"/>
    <property type="match status" value="1"/>
</dbReference>
<dbReference type="Pfam" id="PF00733">
    <property type="entry name" value="Asn_synthase"/>
    <property type="match status" value="1"/>
</dbReference>
<dbReference type="InterPro" id="IPR029055">
    <property type="entry name" value="Ntn_hydrolases_N"/>
</dbReference>
<evidence type="ECO:0000256" key="2">
    <source>
        <dbReference type="ARBA" id="ARBA00005752"/>
    </source>
</evidence>
<dbReference type="SUPFAM" id="SSF52402">
    <property type="entry name" value="Adenine nucleotide alpha hydrolases-like"/>
    <property type="match status" value="1"/>
</dbReference>
<gene>
    <name evidence="13" type="primary">sanV</name>
</gene>
<feature type="binding site" evidence="10">
    <location>
        <position position="114"/>
    </location>
    <ligand>
        <name>L-glutamine</name>
        <dbReference type="ChEBI" id="CHEBI:58359"/>
    </ligand>
</feature>
<accession>E2EKL7</accession>
<dbReference type="PIRSF" id="PIRSF001589">
    <property type="entry name" value="Asn_synthetase_glu-h"/>
    <property type="match status" value="1"/>
</dbReference>
<evidence type="ECO:0000256" key="1">
    <source>
        <dbReference type="ARBA" id="ARBA00005187"/>
    </source>
</evidence>
<dbReference type="InterPro" id="IPR051786">
    <property type="entry name" value="ASN_synthetase/amidase"/>
</dbReference>
<evidence type="ECO:0000256" key="3">
    <source>
        <dbReference type="ARBA" id="ARBA00012737"/>
    </source>
</evidence>
<dbReference type="InterPro" id="IPR014729">
    <property type="entry name" value="Rossmann-like_a/b/a_fold"/>
</dbReference>
<evidence type="ECO:0000256" key="6">
    <source>
        <dbReference type="ARBA" id="ARBA00022888"/>
    </source>
</evidence>
<evidence type="ECO:0000256" key="4">
    <source>
        <dbReference type="ARBA" id="ARBA00022741"/>
    </source>
</evidence>
<comment type="similarity">
    <text evidence="2">Belongs to the asparagine synthetase family.</text>
</comment>
<organism evidence="13">
    <name type="scientific">Streptomyces sp. SANK 61196</name>
    <dbReference type="NCBI Taxonomy" id="764784"/>
    <lineage>
        <taxon>Bacteria</taxon>
        <taxon>Bacillati</taxon>
        <taxon>Actinomycetota</taxon>
        <taxon>Actinomycetes</taxon>
        <taxon>Kitasatosporales</taxon>
        <taxon>Streptomycetaceae</taxon>
        <taxon>Streptomyces</taxon>
    </lineage>
</organism>
<evidence type="ECO:0000259" key="12">
    <source>
        <dbReference type="PROSITE" id="PS51278"/>
    </source>
</evidence>
<comment type="pathway">
    <text evidence="1">Amino-acid biosynthesis; L-asparagine biosynthesis; L-asparagine from L-aspartate (L-Gln route): step 1/1.</text>
</comment>
<evidence type="ECO:0000256" key="8">
    <source>
        <dbReference type="ARBA" id="ARBA00048741"/>
    </source>
</evidence>
<keyword evidence="4 10" id="KW-0547">Nucleotide-binding</keyword>
<dbReference type="CDD" id="cd00712">
    <property type="entry name" value="AsnB"/>
    <property type="match status" value="1"/>
</dbReference>
<evidence type="ECO:0000256" key="11">
    <source>
        <dbReference type="PIRSR" id="PIRSR001589-3"/>
    </source>
</evidence>
<dbReference type="Gene3D" id="3.40.50.620">
    <property type="entry name" value="HUPs"/>
    <property type="match status" value="1"/>
</dbReference>
<dbReference type="NCBIfam" id="TIGR01536">
    <property type="entry name" value="asn_synth_AEB"/>
    <property type="match status" value="1"/>
</dbReference>
<evidence type="ECO:0000256" key="7">
    <source>
        <dbReference type="ARBA" id="ARBA00022962"/>
    </source>
</evidence>
<dbReference type="GO" id="GO:0005829">
    <property type="term" value="C:cytosol"/>
    <property type="evidence" value="ECO:0007669"/>
    <property type="project" value="TreeGrafter"/>
</dbReference>
<dbReference type="SUPFAM" id="SSF56235">
    <property type="entry name" value="N-terminal nucleophile aminohydrolases (Ntn hydrolases)"/>
    <property type="match status" value="1"/>
</dbReference>
<dbReference type="InterPro" id="IPR006426">
    <property type="entry name" value="Asn_synth_AEB"/>
</dbReference>
<dbReference type="AlphaFoldDB" id="E2EKL7"/>
<keyword evidence="9" id="KW-0028">Amino-acid biosynthesis</keyword>
<reference evidence="13" key="1">
    <citation type="journal article" date="2010" name="J. Am. Chem. Soc.">
        <title>Cloning, sequencing, heterologous expression, and mechanistic analysis of A-74528 biosynthesis.</title>
        <authorList>
            <person name="Zaleta-Rivera K."/>
            <person name="Charkoudian L.K."/>
            <person name="Ridley C.P."/>
            <person name="Khosla C."/>
        </authorList>
    </citation>
    <scope>NUCLEOTIDE SEQUENCE</scope>
    <source>
        <strain evidence="13">SANK 61196</strain>
    </source>
</reference>